<sequence length="30" mass="3316">MGDGQSKKEVEALREADTAVKHKLSLFTIL</sequence>
<evidence type="ECO:0000313" key="1">
    <source>
        <dbReference type="EMBL" id="OMP06895.1"/>
    </source>
</evidence>
<keyword evidence="2" id="KW-1185">Reference proteome</keyword>
<protein>
    <submittedName>
        <fullName evidence="1">Uncharacterized protein</fullName>
    </submittedName>
</protein>
<proteinExistence type="predicted"/>
<reference evidence="2" key="1">
    <citation type="submission" date="2013-09" db="EMBL/GenBank/DDBJ databases">
        <title>Corchorus olitorius genome sequencing.</title>
        <authorList>
            <person name="Alam M."/>
            <person name="Haque M.S."/>
            <person name="Islam M.S."/>
            <person name="Emdad E.M."/>
            <person name="Islam M.M."/>
            <person name="Ahmed B."/>
            <person name="Halim A."/>
            <person name="Hossen Q.M.M."/>
            <person name="Hossain M.Z."/>
            <person name="Ahmed R."/>
            <person name="Khan M.M."/>
            <person name="Islam R."/>
            <person name="Rashid M.M."/>
            <person name="Khan S.A."/>
            <person name="Rahman M.S."/>
            <person name="Alam M."/>
            <person name="Yahiya A.S."/>
            <person name="Khan M.S."/>
            <person name="Azam M.S."/>
            <person name="Haque T."/>
            <person name="Lashkar M.Z.H."/>
            <person name="Akhand A.I."/>
            <person name="Morshed G."/>
            <person name="Roy S."/>
            <person name="Uddin K.S."/>
            <person name="Rabeya T."/>
            <person name="Hossain A.S."/>
            <person name="Chowdhury A."/>
            <person name="Snigdha A.R."/>
            <person name="Mortoza M.S."/>
            <person name="Matin S.A."/>
            <person name="Hoque S.M.E."/>
            <person name="Islam M.K."/>
            <person name="Roy D.K."/>
            <person name="Haider R."/>
            <person name="Moosa M.M."/>
            <person name="Elias S.M."/>
            <person name="Hasan A.M."/>
            <person name="Jahan S."/>
            <person name="Shafiuddin M."/>
            <person name="Mahmood N."/>
            <person name="Shommy N.S."/>
        </authorList>
    </citation>
    <scope>NUCLEOTIDE SEQUENCE [LARGE SCALE GENOMIC DNA]</scope>
    <source>
        <strain evidence="2">cv. O-4</strain>
    </source>
</reference>
<dbReference type="Proteomes" id="UP000187203">
    <property type="component" value="Unassembled WGS sequence"/>
</dbReference>
<name>A0A1R3KII3_9ROSI</name>
<dbReference type="EMBL" id="AWUE01013467">
    <property type="protein sequence ID" value="OMP06895.1"/>
    <property type="molecule type" value="Genomic_DNA"/>
</dbReference>
<gene>
    <name evidence="1" type="ORF">COLO4_07819</name>
</gene>
<comment type="caution">
    <text evidence="1">The sequence shown here is derived from an EMBL/GenBank/DDBJ whole genome shotgun (WGS) entry which is preliminary data.</text>
</comment>
<evidence type="ECO:0000313" key="2">
    <source>
        <dbReference type="Proteomes" id="UP000187203"/>
    </source>
</evidence>
<accession>A0A1R3KII3</accession>
<organism evidence="1 2">
    <name type="scientific">Corchorus olitorius</name>
    <dbReference type="NCBI Taxonomy" id="93759"/>
    <lineage>
        <taxon>Eukaryota</taxon>
        <taxon>Viridiplantae</taxon>
        <taxon>Streptophyta</taxon>
        <taxon>Embryophyta</taxon>
        <taxon>Tracheophyta</taxon>
        <taxon>Spermatophyta</taxon>
        <taxon>Magnoliopsida</taxon>
        <taxon>eudicotyledons</taxon>
        <taxon>Gunneridae</taxon>
        <taxon>Pentapetalae</taxon>
        <taxon>rosids</taxon>
        <taxon>malvids</taxon>
        <taxon>Malvales</taxon>
        <taxon>Malvaceae</taxon>
        <taxon>Grewioideae</taxon>
        <taxon>Apeibeae</taxon>
        <taxon>Corchorus</taxon>
    </lineage>
</organism>
<dbReference type="AlphaFoldDB" id="A0A1R3KII3"/>